<dbReference type="Proteomes" id="UP000325579">
    <property type="component" value="Unassembled WGS sequence"/>
</dbReference>
<dbReference type="GO" id="GO:0008270">
    <property type="term" value="F:zinc ion binding"/>
    <property type="evidence" value="ECO:0007669"/>
    <property type="project" value="UniProtKB-KW"/>
</dbReference>
<dbReference type="CDD" id="cd00067">
    <property type="entry name" value="GAL4"/>
    <property type="match status" value="1"/>
</dbReference>
<organism evidence="10 11">
    <name type="scientific">Aspergillus pseudonomiae</name>
    <dbReference type="NCBI Taxonomy" id="1506151"/>
    <lineage>
        <taxon>Eukaryota</taxon>
        <taxon>Fungi</taxon>
        <taxon>Dikarya</taxon>
        <taxon>Ascomycota</taxon>
        <taxon>Pezizomycotina</taxon>
        <taxon>Eurotiomycetes</taxon>
        <taxon>Eurotiomycetidae</taxon>
        <taxon>Eurotiales</taxon>
        <taxon>Aspergillaceae</taxon>
        <taxon>Aspergillus</taxon>
        <taxon>Aspergillus subgen. Circumdati</taxon>
    </lineage>
</organism>
<keyword evidence="7" id="KW-0863">Zinc-finger</keyword>
<sequence>MMPASGTTRFYCRHQGCSASYRRQEHRTRHESQHSGTRTASCPFCDRSFSRSDTLRRHIRRDHEEEELQSSRATRACRSCRVGKVRCRGGNPCKQCREKGHRCIFEDRVAPQPDTPNAHACLDDAIDLERAENNQNDPREQIDHYIQLYFARFHPRWPFLHRATFGASHEPNLLLYAVVMIGMWVSGKDTCRRSALDLHRKLGTCIRQQQPTWQGLSNQEPRPASAWPIATYQGVLLYLIFSLLSAPHYSHSLDLTIQLPLSDRRILTALVQTCLRHNVFFYPAMVGRYHDIDDVTCIWVGVEEIKRLGLALYKVCNRCRSARQGEPDGDSNSQLLCLSDLRFPAPDSNHLWEAKSNPELSTLLAQTSRGMNPDGREIKLISESGGWLDDVDPGFNWV</sequence>
<dbReference type="Pfam" id="PF04082">
    <property type="entry name" value="Fungal_trans"/>
    <property type="match status" value="1"/>
</dbReference>
<evidence type="ECO:0000256" key="4">
    <source>
        <dbReference type="ARBA" id="ARBA00023125"/>
    </source>
</evidence>
<keyword evidence="3" id="KW-0805">Transcription regulation</keyword>
<dbReference type="GO" id="GO:0006351">
    <property type="term" value="P:DNA-templated transcription"/>
    <property type="evidence" value="ECO:0007669"/>
    <property type="project" value="InterPro"/>
</dbReference>
<dbReference type="Pfam" id="PF00096">
    <property type="entry name" value="zf-C2H2"/>
    <property type="match status" value="1"/>
</dbReference>
<dbReference type="PROSITE" id="PS00463">
    <property type="entry name" value="ZN2_CY6_FUNGAL_1"/>
    <property type="match status" value="1"/>
</dbReference>
<dbReference type="SUPFAM" id="SSF57667">
    <property type="entry name" value="beta-beta-alpha zinc fingers"/>
    <property type="match status" value="1"/>
</dbReference>
<keyword evidence="4" id="KW-0238">DNA-binding</keyword>
<dbReference type="GO" id="GO:0000981">
    <property type="term" value="F:DNA-binding transcription factor activity, RNA polymerase II-specific"/>
    <property type="evidence" value="ECO:0007669"/>
    <property type="project" value="InterPro"/>
</dbReference>
<dbReference type="GO" id="GO:0003677">
    <property type="term" value="F:DNA binding"/>
    <property type="evidence" value="ECO:0007669"/>
    <property type="project" value="UniProtKB-KW"/>
</dbReference>
<dbReference type="InterPro" id="IPR036236">
    <property type="entry name" value="Znf_C2H2_sf"/>
</dbReference>
<evidence type="ECO:0000259" key="8">
    <source>
        <dbReference type="PROSITE" id="PS50048"/>
    </source>
</evidence>
<keyword evidence="6" id="KW-0539">Nucleus</keyword>
<evidence type="ECO:0008006" key="12">
    <source>
        <dbReference type="Google" id="ProtNLM"/>
    </source>
</evidence>
<feature type="domain" description="C2H2-type" evidence="9">
    <location>
        <begin position="10"/>
        <end position="39"/>
    </location>
</feature>
<dbReference type="Pfam" id="PF00172">
    <property type="entry name" value="Zn_clus"/>
    <property type="match status" value="1"/>
</dbReference>
<dbReference type="OrthoDB" id="10261408at2759"/>
<dbReference type="SUPFAM" id="SSF57701">
    <property type="entry name" value="Zn2/Cys6 DNA-binding domain"/>
    <property type="match status" value="1"/>
</dbReference>
<dbReference type="SMART" id="SM00066">
    <property type="entry name" value="GAL4"/>
    <property type="match status" value="1"/>
</dbReference>
<keyword evidence="5" id="KW-0804">Transcription</keyword>
<reference evidence="10 11" key="1">
    <citation type="submission" date="2019-04" db="EMBL/GenBank/DDBJ databases">
        <authorList>
            <consortium name="DOE Joint Genome Institute"/>
            <person name="Mondo S."/>
            <person name="Kjaerbolling I."/>
            <person name="Vesth T."/>
            <person name="Frisvad J.C."/>
            <person name="Nybo J.L."/>
            <person name="Theobald S."/>
            <person name="Kildgaard S."/>
            <person name="Isbrandt T."/>
            <person name="Kuo A."/>
            <person name="Sato A."/>
            <person name="Lyhne E.K."/>
            <person name="Kogle M.E."/>
            <person name="Wiebenga A."/>
            <person name="Kun R.S."/>
            <person name="Lubbers R.J."/>
            <person name="Makela M.R."/>
            <person name="Barry K."/>
            <person name="Chovatia M."/>
            <person name="Clum A."/>
            <person name="Daum C."/>
            <person name="Haridas S."/>
            <person name="He G."/>
            <person name="LaButti K."/>
            <person name="Lipzen A."/>
            <person name="Riley R."/>
            <person name="Salamov A."/>
            <person name="Simmons B.A."/>
            <person name="Magnuson J.K."/>
            <person name="Henrissat B."/>
            <person name="Mortensen U.H."/>
            <person name="Larsen T.O."/>
            <person name="Devries R.P."/>
            <person name="Grigoriev I.V."/>
            <person name="Machida M."/>
            <person name="Baker S.E."/>
            <person name="Andersen M.R."/>
            <person name="Cantor M.N."/>
            <person name="Hua S.X."/>
        </authorList>
    </citation>
    <scope>NUCLEOTIDE SEQUENCE [LARGE SCALE GENOMIC DNA]</scope>
    <source>
        <strain evidence="10 11">CBS 119388</strain>
    </source>
</reference>
<dbReference type="PROSITE" id="PS50157">
    <property type="entry name" value="ZINC_FINGER_C2H2_2"/>
    <property type="match status" value="2"/>
</dbReference>
<evidence type="ECO:0000256" key="5">
    <source>
        <dbReference type="ARBA" id="ARBA00023163"/>
    </source>
</evidence>
<keyword evidence="1" id="KW-0479">Metal-binding</keyword>
<feature type="domain" description="Zn(2)-C6 fungal-type" evidence="8">
    <location>
        <begin position="76"/>
        <end position="105"/>
    </location>
</feature>
<evidence type="ECO:0000256" key="7">
    <source>
        <dbReference type="PROSITE-ProRule" id="PRU00042"/>
    </source>
</evidence>
<protein>
    <recommendedName>
        <fullName evidence="12">Transcription factor with C2H2 and Zn(2)-Cys(6) DNA binding domain</fullName>
    </recommendedName>
</protein>
<dbReference type="InterPro" id="IPR036864">
    <property type="entry name" value="Zn2-C6_fun-type_DNA-bd_sf"/>
</dbReference>
<dbReference type="InterPro" id="IPR001138">
    <property type="entry name" value="Zn2Cys6_DnaBD"/>
</dbReference>
<keyword evidence="11" id="KW-1185">Reference proteome</keyword>
<evidence type="ECO:0000256" key="3">
    <source>
        <dbReference type="ARBA" id="ARBA00023015"/>
    </source>
</evidence>
<dbReference type="PROSITE" id="PS00028">
    <property type="entry name" value="ZINC_FINGER_C2H2_1"/>
    <property type="match status" value="2"/>
</dbReference>
<gene>
    <name evidence="10" type="ORF">BDV37DRAFT_258669</name>
</gene>
<evidence type="ECO:0000259" key="9">
    <source>
        <dbReference type="PROSITE" id="PS50157"/>
    </source>
</evidence>
<dbReference type="Gene3D" id="4.10.240.10">
    <property type="entry name" value="Zn(2)-C6 fungal-type DNA-binding domain"/>
    <property type="match status" value="1"/>
</dbReference>
<name>A0A5N7D129_9EURO</name>
<evidence type="ECO:0000313" key="11">
    <source>
        <dbReference type="Proteomes" id="UP000325579"/>
    </source>
</evidence>
<evidence type="ECO:0000256" key="6">
    <source>
        <dbReference type="ARBA" id="ARBA00023242"/>
    </source>
</evidence>
<dbReference type="RefSeq" id="XP_031937439.1">
    <property type="nucleotide sequence ID" value="XM_032083071.1"/>
</dbReference>
<keyword evidence="2" id="KW-0862">Zinc</keyword>
<dbReference type="PANTHER" id="PTHR47660:SF7">
    <property type="entry name" value="TRANSCRIPTION FACTOR WITH C2H2 AND ZN(2)-CYS(6) DNA BINDING DOMAIN (EUROFUNG)"/>
    <property type="match status" value="1"/>
</dbReference>
<dbReference type="InterPro" id="IPR013087">
    <property type="entry name" value="Znf_C2H2_type"/>
</dbReference>
<accession>A0A5N7D129</accession>
<dbReference type="Gene3D" id="3.30.160.60">
    <property type="entry name" value="Classic Zinc Finger"/>
    <property type="match status" value="1"/>
</dbReference>
<dbReference type="GO" id="GO:0009893">
    <property type="term" value="P:positive regulation of metabolic process"/>
    <property type="evidence" value="ECO:0007669"/>
    <property type="project" value="UniProtKB-ARBA"/>
</dbReference>
<dbReference type="InterPro" id="IPR007219">
    <property type="entry name" value="XnlR_reg_dom"/>
</dbReference>
<dbReference type="CDD" id="cd12148">
    <property type="entry name" value="fungal_TF_MHR"/>
    <property type="match status" value="1"/>
</dbReference>
<dbReference type="PANTHER" id="PTHR47660">
    <property type="entry name" value="TRANSCRIPTION FACTOR WITH C2H2 AND ZN(2)-CYS(6) DNA BINDING DOMAIN (EUROFUNG)-RELATED-RELATED"/>
    <property type="match status" value="1"/>
</dbReference>
<evidence type="ECO:0000256" key="2">
    <source>
        <dbReference type="ARBA" id="ARBA00022833"/>
    </source>
</evidence>
<evidence type="ECO:0000256" key="1">
    <source>
        <dbReference type="ARBA" id="ARBA00022723"/>
    </source>
</evidence>
<evidence type="ECO:0000313" key="10">
    <source>
        <dbReference type="EMBL" id="KAE8400120.1"/>
    </source>
</evidence>
<dbReference type="GeneID" id="43667762"/>
<feature type="domain" description="C2H2-type" evidence="9">
    <location>
        <begin position="40"/>
        <end position="68"/>
    </location>
</feature>
<proteinExistence type="predicted"/>
<dbReference type="SMART" id="SM00355">
    <property type="entry name" value="ZnF_C2H2"/>
    <property type="match status" value="2"/>
</dbReference>
<dbReference type="PROSITE" id="PS50048">
    <property type="entry name" value="ZN2_CY6_FUNGAL_2"/>
    <property type="match status" value="1"/>
</dbReference>
<dbReference type="AlphaFoldDB" id="A0A5N7D129"/>
<dbReference type="EMBL" id="ML736821">
    <property type="protein sequence ID" value="KAE8400120.1"/>
    <property type="molecule type" value="Genomic_DNA"/>
</dbReference>